<name>A0A0R2FUM8_9LACO</name>
<evidence type="ECO:0000313" key="9">
    <source>
        <dbReference type="EMBL" id="KRN32137.1"/>
    </source>
</evidence>
<evidence type="ECO:0000256" key="2">
    <source>
        <dbReference type="ARBA" id="ARBA00022448"/>
    </source>
</evidence>
<protein>
    <submittedName>
        <fullName evidence="9">Phosphotransferase system, mannose fructose-specific component IIA</fullName>
    </submittedName>
</protein>
<evidence type="ECO:0000256" key="7">
    <source>
        <dbReference type="ARBA" id="ARBA00022777"/>
    </source>
</evidence>
<evidence type="ECO:0000256" key="1">
    <source>
        <dbReference type="ARBA" id="ARBA00004496"/>
    </source>
</evidence>
<keyword evidence="3" id="KW-0963">Cytoplasm</keyword>
<dbReference type="OrthoDB" id="6623712at2"/>
<gene>
    <name evidence="9" type="ORF">IV36_GL001391</name>
</gene>
<comment type="caution">
    <text evidence="9">The sequence shown here is derived from an EMBL/GenBank/DDBJ whole genome shotgun (WGS) entry which is preliminary data.</text>
</comment>
<dbReference type="PANTHER" id="PTHR33799">
    <property type="entry name" value="PTS PERMEASE-RELATED-RELATED"/>
    <property type="match status" value="1"/>
</dbReference>
<sequence length="135" mass="14493">MKLILASHGPLAKAILASAELIIGKIDDVATFSLTKEMGPKDLEKELSEEIEKTDDTDIILGLDLLGGTPSNVSVALLAKYPNLEVITGINLPMIIEYGNQKMLGQLDVAQLISMGTSGINNVKEKLAEDQDDED</sequence>
<evidence type="ECO:0000256" key="6">
    <source>
        <dbReference type="ARBA" id="ARBA00022683"/>
    </source>
</evidence>
<keyword evidence="7" id="KW-0418">Kinase</keyword>
<evidence type="ECO:0000256" key="5">
    <source>
        <dbReference type="ARBA" id="ARBA00022679"/>
    </source>
</evidence>
<dbReference type="Gene3D" id="3.40.50.510">
    <property type="entry name" value="Phosphotransferase system, mannose-type IIA component"/>
    <property type="match status" value="1"/>
</dbReference>
<dbReference type="InterPro" id="IPR051471">
    <property type="entry name" value="Bacterial_PTS_sugar_comp"/>
</dbReference>
<reference evidence="9 10" key="1">
    <citation type="journal article" date="2015" name="Genome Announc.">
        <title>Expanding the biotechnology potential of lactobacilli through comparative genomics of 213 strains and associated genera.</title>
        <authorList>
            <person name="Sun Z."/>
            <person name="Harris H.M."/>
            <person name="McCann A."/>
            <person name="Guo C."/>
            <person name="Argimon S."/>
            <person name="Zhang W."/>
            <person name="Yang X."/>
            <person name="Jeffery I.B."/>
            <person name="Cooney J.C."/>
            <person name="Kagawa T.F."/>
            <person name="Liu W."/>
            <person name="Song Y."/>
            <person name="Salvetti E."/>
            <person name="Wrobel A."/>
            <person name="Rasinkangas P."/>
            <person name="Parkhill J."/>
            <person name="Rea M.C."/>
            <person name="O'Sullivan O."/>
            <person name="Ritari J."/>
            <person name="Douillard F.P."/>
            <person name="Paul Ross R."/>
            <person name="Yang R."/>
            <person name="Briner A.E."/>
            <person name="Felis G.E."/>
            <person name="de Vos W.M."/>
            <person name="Barrangou R."/>
            <person name="Klaenhammer T.R."/>
            <person name="Caufield P.W."/>
            <person name="Cui Y."/>
            <person name="Zhang H."/>
            <person name="O'Toole P.W."/>
        </authorList>
    </citation>
    <scope>NUCLEOTIDE SEQUENCE [LARGE SCALE GENOMIC DNA]</scope>
    <source>
        <strain evidence="9 10">ATCC 27304</strain>
    </source>
</reference>
<keyword evidence="4" id="KW-0762">Sugar transport</keyword>
<dbReference type="GO" id="GO:0016301">
    <property type="term" value="F:kinase activity"/>
    <property type="evidence" value="ECO:0007669"/>
    <property type="project" value="UniProtKB-KW"/>
</dbReference>
<proteinExistence type="predicted"/>
<keyword evidence="6" id="KW-0598">Phosphotransferase system</keyword>
<dbReference type="PANTHER" id="PTHR33799:SF1">
    <property type="entry name" value="PTS SYSTEM MANNOSE-SPECIFIC EIIAB COMPONENT-RELATED"/>
    <property type="match status" value="1"/>
</dbReference>
<keyword evidence="5 9" id="KW-0808">Transferase</keyword>
<dbReference type="InterPro" id="IPR004701">
    <property type="entry name" value="PTS_EIIA_man-typ"/>
</dbReference>
<organism evidence="9 10">
    <name type="scientific">Liquorilactobacillus mali</name>
    <dbReference type="NCBI Taxonomy" id="1618"/>
    <lineage>
        <taxon>Bacteria</taxon>
        <taxon>Bacillati</taxon>
        <taxon>Bacillota</taxon>
        <taxon>Bacilli</taxon>
        <taxon>Lactobacillales</taxon>
        <taxon>Lactobacillaceae</taxon>
        <taxon>Liquorilactobacillus</taxon>
    </lineage>
</organism>
<feature type="domain" description="PTS EIIA type-4" evidence="8">
    <location>
        <begin position="1"/>
        <end position="127"/>
    </location>
</feature>
<dbReference type="InterPro" id="IPR033887">
    <property type="entry name" value="PTS_IIA_man"/>
</dbReference>
<keyword evidence="2" id="KW-0813">Transport</keyword>
<dbReference type="GO" id="GO:0009401">
    <property type="term" value="P:phosphoenolpyruvate-dependent sugar phosphotransferase system"/>
    <property type="evidence" value="ECO:0007669"/>
    <property type="project" value="UniProtKB-KW"/>
</dbReference>
<dbReference type="Proteomes" id="UP000051727">
    <property type="component" value="Unassembled WGS sequence"/>
</dbReference>
<dbReference type="EMBL" id="JQAR01000003">
    <property type="protein sequence ID" value="KRN32137.1"/>
    <property type="molecule type" value="Genomic_DNA"/>
</dbReference>
<dbReference type="SUPFAM" id="SSF53062">
    <property type="entry name" value="PTS system fructose IIA component-like"/>
    <property type="match status" value="1"/>
</dbReference>
<dbReference type="PATRIC" id="fig|1618.3.peg.1408"/>
<evidence type="ECO:0000256" key="3">
    <source>
        <dbReference type="ARBA" id="ARBA00022490"/>
    </source>
</evidence>
<evidence type="ECO:0000256" key="4">
    <source>
        <dbReference type="ARBA" id="ARBA00022597"/>
    </source>
</evidence>
<evidence type="ECO:0000313" key="10">
    <source>
        <dbReference type="Proteomes" id="UP000051727"/>
    </source>
</evidence>
<dbReference type="CDD" id="cd00006">
    <property type="entry name" value="PTS_IIA_man"/>
    <property type="match status" value="1"/>
</dbReference>
<dbReference type="InterPro" id="IPR036662">
    <property type="entry name" value="PTS_EIIA_man-typ_sf"/>
</dbReference>
<dbReference type="RefSeq" id="WP_056990649.1">
    <property type="nucleotide sequence ID" value="NZ_JATAAJ010000005.1"/>
</dbReference>
<accession>A0A0R2FUM8</accession>
<dbReference type="AlphaFoldDB" id="A0A0R2FUM8"/>
<dbReference type="Pfam" id="PF03610">
    <property type="entry name" value="EIIA-man"/>
    <property type="match status" value="1"/>
</dbReference>
<dbReference type="STRING" id="1618.IV36_GL001391"/>
<dbReference type="PROSITE" id="PS51096">
    <property type="entry name" value="PTS_EIIA_TYPE_4"/>
    <property type="match status" value="1"/>
</dbReference>
<dbReference type="GO" id="GO:0016020">
    <property type="term" value="C:membrane"/>
    <property type="evidence" value="ECO:0007669"/>
    <property type="project" value="InterPro"/>
</dbReference>
<comment type="subcellular location">
    <subcellularLocation>
        <location evidence="1">Cytoplasm</location>
    </subcellularLocation>
</comment>
<evidence type="ECO:0000259" key="8">
    <source>
        <dbReference type="PROSITE" id="PS51096"/>
    </source>
</evidence>
<dbReference type="GO" id="GO:0005737">
    <property type="term" value="C:cytoplasm"/>
    <property type="evidence" value="ECO:0007669"/>
    <property type="project" value="UniProtKB-SubCell"/>
</dbReference>